<comment type="pathway">
    <text evidence="2">Carotenoid biosynthesis.</text>
</comment>
<feature type="transmembrane region" description="Helical" evidence="8">
    <location>
        <begin position="161"/>
        <end position="182"/>
    </location>
</feature>
<keyword evidence="4" id="KW-0125">Carotenoid biosynthesis</keyword>
<keyword evidence="3 8" id="KW-0812">Transmembrane</keyword>
<sequence length="225" mass="26418">MNYTYLLINLAFLLIPVLLFSVRQLNFTEQSKFIILAVLINVFVFSVPTEFLTQLKVIAFNPSYMTGMTLWQLPVEELLLSLVLPLCGVSVYLFLNLRFPDNGPEKYSLAVSNMMIGVCIAMLYFGHQKLYTLFTFSILIVFIVYIEYVNKLRFMYRFYRAFLVSLIPFYILYGVLVNLPCLSFNKIQTLNFNQLNIPFETPFYFMSMLLLSIYLFELFKSRAKR</sequence>
<dbReference type="EMBL" id="JACHCC010000009">
    <property type="protein sequence ID" value="MBB6501355.1"/>
    <property type="molecule type" value="Genomic_DNA"/>
</dbReference>
<feature type="transmembrane region" description="Helical" evidence="8">
    <location>
        <begin position="202"/>
        <end position="219"/>
    </location>
</feature>
<dbReference type="InterPro" id="IPR017825">
    <property type="entry name" value="Lycopene_cyclase_dom"/>
</dbReference>
<evidence type="ECO:0000256" key="8">
    <source>
        <dbReference type="SAM" id="Phobius"/>
    </source>
</evidence>
<evidence type="ECO:0000256" key="2">
    <source>
        <dbReference type="ARBA" id="ARBA00004829"/>
    </source>
</evidence>
<comment type="subcellular location">
    <subcellularLocation>
        <location evidence="1">Membrane</location>
        <topology evidence="1">Multi-pass membrane protein</topology>
    </subcellularLocation>
</comment>
<dbReference type="NCBIfam" id="TIGR03462">
    <property type="entry name" value="CarR_dom_SF"/>
    <property type="match status" value="1"/>
</dbReference>
<keyword evidence="5 8" id="KW-1133">Transmembrane helix</keyword>
<feature type="transmembrane region" description="Helical" evidence="8">
    <location>
        <begin position="107"/>
        <end position="125"/>
    </location>
</feature>
<dbReference type="GO" id="GO:0045436">
    <property type="term" value="F:lycopene beta cyclase activity"/>
    <property type="evidence" value="ECO:0007669"/>
    <property type="project" value="UniProtKB-ARBA"/>
</dbReference>
<accession>A0A7X0J5B2</accession>
<feature type="transmembrane region" description="Helical" evidence="8">
    <location>
        <begin position="6"/>
        <end position="22"/>
    </location>
</feature>
<evidence type="ECO:0000313" key="11">
    <source>
        <dbReference type="Proteomes" id="UP000521017"/>
    </source>
</evidence>
<evidence type="ECO:0000313" key="10">
    <source>
        <dbReference type="EMBL" id="MBB6501355.1"/>
    </source>
</evidence>
<proteinExistence type="predicted"/>
<evidence type="ECO:0000256" key="6">
    <source>
        <dbReference type="ARBA" id="ARBA00023136"/>
    </source>
</evidence>
<feature type="domain" description="Lycopene cyclase" evidence="9">
    <location>
        <begin position="129"/>
        <end position="219"/>
    </location>
</feature>
<name>A0A7X0J5B2_9SPHI</name>
<evidence type="ECO:0000256" key="3">
    <source>
        <dbReference type="ARBA" id="ARBA00022692"/>
    </source>
</evidence>
<evidence type="ECO:0000256" key="5">
    <source>
        <dbReference type="ARBA" id="ARBA00022989"/>
    </source>
</evidence>
<dbReference type="GO" id="GO:0016020">
    <property type="term" value="C:membrane"/>
    <property type="evidence" value="ECO:0007669"/>
    <property type="project" value="UniProtKB-SubCell"/>
</dbReference>
<gene>
    <name evidence="10" type="ORF">HDF25_003522</name>
</gene>
<organism evidence="10 11">
    <name type="scientific">Pedobacter cryoconitis</name>
    <dbReference type="NCBI Taxonomy" id="188932"/>
    <lineage>
        <taxon>Bacteria</taxon>
        <taxon>Pseudomonadati</taxon>
        <taxon>Bacteroidota</taxon>
        <taxon>Sphingobacteriia</taxon>
        <taxon>Sphingobacteriales</taxon>
        <taxon>Sphingobacteriaceae</taxon>
        <taxon>Pedobacter</taxon>
    </lineage>
</organism>
<dbReference type="RefSeq" id="WP_184627016.1">
    <property type="nucleotide sequence ID" value="NZ_JACHCC010000009.1"/>
</dbReference>
<protein>
    <submittedName>
        <fullName evidence="10">Lycopene cyclase domain-containing protein</fullName>
    </submittedName>
</protein>
<feature type="transmembrane region" description="Helical" evidence="8">
    <location>
        <begin position="34"/>
        <end position="58"/>
    </location>
</feature>
<comment type="caution">
    <text evidence="10">The sequence shown here is derived from an EMBL/GenBank/DDBJ whole genome shotgun (WGS) entry which is preliminary data.</text>
</comment>
<dbReference type="Proteomes" id="UP000521017">
    <property type="component" value="Unassembled WGS sequence"/>
</dbReference>
<feature type="transmembrane region" description="Helical" evidence="8">
    <location>
        <begin position="131"/>
        <end position="149"/>
    </location>
</feature>
<keyword evidence="7" id="KW-0413">Isomerase</keyword>
<dbReference type="AlphaFoldDB" id="A0A7X0J5B2"/>
<dbReference type="GO" id="GO:0016117">
    <property type="term" value="P:carotenoid biosynthetic process"/>
    <property type="evidence" value="ECO:0007669"/>
    <property type="project" value="UniProtKB-KW"/>
</dbReference>
<evidence type="ECO:0000256" key="4">
    <source>
        <dbReference type="ARBA" id="ARBA00022746"/>
    </source>
</evidence>
<feature type="transmembrane region" description="Helical" evidence="8">
    <location>
        <begin position="78"/>
        <end position="95"/>
    </location>
</feature>
<evidence type="ECO:0000259" key="9">
    <source>
        <dbReference type="Pfam" id="PF18916"/>
    </source>
</evidence>
<dbReference type="GO" id="GO:0016872">
    <property type="term" value="F:intramolecular lyase activity"/>
    <property type="evidence" value="ECO:0007669"/>
    <property type="project" value="InterPro"/>
</dbReference>
<feature type="domain" description="Lycopene cyclase" evidence="9">
    <location>
        <begin position="2"/>
        <end position="95"/>
    </location>
</feature>
<keyword evidence="6 8" id="KW-0472">Membrane</keyword>
<dbReference type="Pfam" id="PF18916">
    <property type="entry name" value="Lycopene_cyc"/>
    <property type="match status" value="2"/>
</dbReference>
<reference evidence="10 11" key="1">
    <citation type="submission" date="2020-08" db="EMBL/GenBank/DDBJ databases">
        <title>Genomic Encyclopedia of Type Strains, Phase IV (KMG-V): Genome sequencing to study the core and pangenomes of soil and plant-associated prokaryotes.</title>
        <authorList>
            <person name="Whitman W."/>
        </authorList>
    </citation>
    <scope>NUCLEOTIDE SEQUENCE [LARGE SCALE GENOMIC DNA]</scope>
    <source>
        <strain evidence="10 11">M2T3</strain>
    </source>
</reference>
<evidence type="ECO:0000256" key="7">
    <source>
        <dbReference type="ARBA" id="ARBA00023235"/>
    </source>
</evidence>
<evidence type="ECO:0000256" key="1">
    <source>
        <dbReference type="ARBA" id="ARBA00004141"/>
    </source>
</evidence>